<evidence type="ECO:0000256" key="6">
    <source>
        <dbReference type="ARBA" id="ARBA00023136"/>
    </source>
</evidence>
<proteinExistence type="inferred from homology"/>
<sequence>MAELDTSSGGGKKGGKVRSKKASTRVDLTAMVDLAFLLITFFILTTTLAKPKAMDVAMPDKEEKQTDQLAVAASRSMTLLLGANNKVEWFVGEPGKSQPETVGYGKNGLRETLIEKGKEIQQTTGKFMIVLIKPSDKSDYKNLVDALDEMKITAVQSYAIVDISQPELDLLKRDGNY</sequence>
<keyword evidence="3" id="KW-1003">Cell membrane</keyword>
<evidence type="ECO:0000256" key="7">
    <source>
        <dbReference type="RuleBase" id="RU003879"/>
    </source>
</evidence>
<protein>
    <submittedName>
        <fullName evidence="10">Biopolymer transporter ExbD</fullName>
    </submittedName>
</protein>
<keyword evidence="4 7" id="KW-0812">Transmembrane</keyword>
<evidence type="ECO:0000313" key="10">
    <source>
        <dbReference type="EMBL" id="TWR29752.1"/>
    </source>
</evidence>
<evidence type="ECO:0000256" key="4">
    <source>
        <dbReference type="ARBA" id="ARBA00022692"/>
    </source>
</evidence>
<dbReference type="RefSeq" id="WP_146381308.1">
    <property type="nucleotide sequence ID" value="NZ_VOEJ01000003.1"/>
</dbReference>
<keyword evidence="6 9" id="KW-0472">Membrane</keyword>
<dbReference type="GO" id="GO:0005886">
    <property type="term" value="C:plasma membrane"/>
    <property type="evidence" value="ECO:0007669"/>
    <property type="project" value="UniProtKB-SubCell"/>
</dbReference>
<dbReference type="InterPro" id="IPR003400">
    <property type="entry name" value="ExbD"/>
</dbReference>
<dbReference type="PANTHER" id="PTHR30558:SF3">
    <property type="entry name" value="BIOPOLYMER TRANSPORT PROTEIN EXBD-RELATED"/>
    <property type="match status" value="1"/>
</dbReference>
<evidence type="ECO:0000313" key="11">
    <source>
        <dbReference type="Proteomes" id="UP000320042"/>
    </source>
</evidence>
<dbReference type="EMBL" id="VOEJ01000003">
    <property type="protein sequence ID" value="TWR29752.1"/>
    <property type="molecule type" value="Genomic_DNA"/>
</dbReference>
<feature type="region of interest" description="Disordered" evidence="8">
    <location>
        <begin position="1"/>
        <end position="20"/>
    </location>
</feature>
<evidence type="ECO:0000256" key="1">
    <source>
        <dbReference type="ARBA" id="ARBA00004162"/>
    </source>
</evidence>
<keyword evidence="7" id="KW-0653">Protein transport</keyword>
<evidence type="ECO:0000256" key="9">
    <source>
        <dbReference type="SAM" id="Phobius"/>
    </source>
</evidence>
<comment type="caution">
    <text evidence="10">The sequence shown here is derived from an EMBL/GenBank/DDBJ whole genome shotgun (WGS) entry which is preliminary data.</text>
</comment>
<evidence type="ECO:0000256" key="2">
    <source>
        <dbReference type="ARBA" id="ARBA00005811"/>
    </source>
</evidence>
<organism evidence="10 11">
    <name type="scientific">Mucilaginibacter pallidiroseus</name>
    <dbReference type="NCBI Taxonomy" id="2599295"/>
    <lineage>
        <taxon>Bacteria</taxon>
        <taxon>Pseudomonadati</taxon>
        <taxon>Bacteroidota</taxon>
        <taxon>Sphingobacteriia</taxon>
        <taxon>Sphingobacteriales</taxon>
        <taxon>Sphingobacteriaceae</taxon>
        <taxon>Mucilaginibacter</taxon>
    </lineage>
</organism>
<accession>A0A563UEF4</accession>
<dbReference type="OrthoDB" id="952702at2"/>
<dbReference type="GO" id="GO:0022857">
    <property type="term" value="F:transmembrane transporter activity"/>
    <property type="evidence" value="ECO:0007669"/>
    <property type="project" value="InterPro"/>
</dbReference>
<dbReference type="GO" id="GO:0015031">
    <property type="term" value="P:protein transport"/>
    <property type="evidence" value="ECO:0007669"/>
    <property type="project" value="UniProtKB-KW"/>
</dbReference>
<evidence type="ECO:0000256" key="3">
    <source>
        <dbReference type="ARBA" id="ARBA00022475"/>
    </source>
</evidence>
<feature type="transmembrane region" description="Helical" evidence="9">
    <location>
        <begin position="28"/>
        <end position="49"/>
    </location>
</feature>
<name>A0A563UEF4_9SPHI</name>
<keyword evidence="11" id="KW-1185">Reference proteome</keyword>
<dbReference type="Pfam" id="PF02472">
    <property type="entry name" value="ExbD"/>
    <property type="match status" value="1"/>
</dbReference>
<reference evidence="10 11" key="1">
    <citation type="submission" date="2019-07" db="EMBL/GenBank/DDBJ databases">
        <authorList>
            <person name="Kim J."/>
        </authorList>
    </citation>
    <scope>NUCLEOTIDE SEQUENCE [LARGE SCALE GENOMIC DNA]</scope>
    <source>
        <strain evidence="11">dk17</strain>
    </source>
</reference>
<gene>
    <name evidence="10" type="ORF">FPZ43_07795</name>
</gene>
<evidence type="ECO:0000256" key="8">
    <source>
        <dbReference type="SAM" id="MobiDB-lite"/>
    </source>
</evidence>
<evidence type="ECO:0000256" key="5">
    <source>
        <dbReference type="ARBA" id="ARBA00022989"/>
    </source>
</evidence>
<keyword evidence="7" id="KW-0813">Transport</keyword>
<dbReference type="AlphaFoldDB" id="A0A563UEF4"/>
<dbReference type="Proteomes" id="UP000320042">
    <property type="component" value="Unassembled WGS sequence"/>
</dbReference>
<keyword evidence="5 9" id="KW-1133">Transmembrane helix</keyword>
<dbReference type="PANTHER" id="PTHR30558">
    <property type="entry name" value="EXBD MEMBRANE COMPONENT OF PMF-DRIVEN MACROMOLECULE IMPORT SYSTEM"/>
    <property type="match status" value="1"/>
</dbReference>
<comment type="similarity">
    <text evidence="2 7">Belongs to the ExbD/TolR family.</text>
</comment>
<comment type="subcellular location">
    <subcellularLocation>
        <location evidence="1">Cell membrane</location>
        <topology evidence="1">Single-pass membrane protein</topology>
    </subcellularLocation>
    <subcellularLocation>
        <location evidence="7">Cell membrane</location>
        <topology evidence="7">Single-pass type II membrane protein</topology>
    </subcellularLocation>
</comment>